<proteinExistence type="inferred from homology"/>
<dbReference type="Gene3D" id="3.30.9.10">
    <property type="entry name" value="D-Amino Acid Oxidase, subunit A, domain 2"/>
    <property type="match status" value="1"/>
</dbReference>
<dbReference type="InterPro" id="IPR000447">
    <property type="entry name" value="G3P_DH_FAD-dep"/>
</dbReference>
<dbReference type="InterPro" id="IPR006076">
    <property type="entry name" value="FAD-dep_OxRdtase"/>
</dbReference>
<dbReference type="InterPro" id="IPR036188">
    <property type="entry name" value="FAD/NAD-bd_sf"/>
</dbReference>
<keyword evidence="3 6" id="KW-0285">Flavoprotein</keyword>
<gene>
    <name evidence="10" type="ORF">GOQ09_17350</name>
</gene>
<dbReference type="Gene3D" id="6.10.250.1890">
    <property type="match status" value="1"/>
</dbReference>
<evidence type="ECO:0000256" key="3">
    <source>
        <dbReference type="ARBA" id="ARBA00022630"/>
    </source>
</evidence>
<dbReference type="AlphaFoldDB" id="A0A6I6HKD1"/>
<dbReference type="Proteomes" id="UP000425817">
    <property type="component" value="Chromosome"/>
</dbReference>
<evidence type="ECO:0000259" key="8">
    <source>
        <dbReference type="Pfam" id="PF01266"/>
    </source>
</evidence>
<dbReference type="EMBL" id="CP046622">
    <property type="protein sequence ID" value="QGW83232.1"/>
    <property type="molecule type" value="Genomic_DNA"/>
</dbReference>
<evidence type="ECO:0000256" key="2">
    <source>
        <dbReference type="ARBA" id="ARBA00007330"/>
    </source>
</evidence>
<dbReference type="NCBIfam" id="NF008899">
    <property type="entry name" value="PRK12266.1"/>
    <property type="match status" value="1"/>
</dbReference>
<evidence type="ECO:0000256" key="4">
    <source>
        <dbReference type="ARBA" id="ARBA00022827"/>
    </source>
</evidence>
<dbReference type="OrthoDB" id="9766796at2"/>
<keyword evidence="5 6" id="KW-0560">Oxidoreductase</keyword>
<dbReference type="PRINTS" id="PR01001">
    <property type="entry name" value="FADG3PDH"/>
</dbReference>
<dbReference type="SUPFAM" id="SSF51905">
    <property type="entry name" value="FAD/NAD(P)-binding domain"/>
    <property type="match status" value="1"/>
</dbReference>
<comment type="similarity">
    <text evidence="2 6">Belongs to the FAD-dependent glycerol-3-phosphate dehydrogenase family.</text>
</comment>
<organism evidence="10 11">
    <name type="scientific">Variovorax paradoxus</name>
    <dbReference type="NCBI Taxonomy" id="34073"/>
    <lineage>
        <taxon>Bacteria</taxon>
        <taxon>Pseudomonadati</taxon>
        <taxon>Pseudomonadota</taxon>
        <taxon>Betaproteobacteria</taxon>
        <taxon>Burkholderiales</taxon>
        <taxon>Comamonadaceae</taxon>
        <taxon>Variovorax</taxon>
    </lineage>
</organism>
<dbReference type="RefSeq" id="WP_157614648.1">
    <property type="nucleotide sequence ID" value="NZ_CP046622.1"/>
</dbReference>
<dbReference type="Gene3D" id="3.50.50.60">
    <property type="entry name" value="FAD/NAD(P)-binding domain"/>
    <property type="match status" value="1"/>
</dbReference>
<feature type="region of interest" description="Disordered" evidence="7">
    <location>
        <begin position="1"/>
        <end position="30"/>
    </location>
</feature>
<evidence type="ECO:0000256" key="5">
    <source>
        <dbReference type="ARBA" id="ARBA00023002"/>
    </source>
</evidence>
<comment type="catalytic activity">
    <reaction evidence="6">
        <text>a quinone + sn-glycerol 3-phosphate = dihydroxyacetone phosphate + a quinol</text>
        <dbReference type="Rhea" id="RHEA:18977"/>
        <dbReference type="ChEBI" id="CHEBI:24646"/>
        <dbReference type="ChEBI" id="CHEBI:57597"/>
        <dbReference type="ChEBI" id="CHEBI:57642"/>
        <dbReference type="ChEBI" id="CHEBI:132124"/>
        <dbReference type="EC" id="1.1.5.3"/>
    </reaction>
</comment>
<dbReference type="PANTHER" id="PTHR11985:SF15">
    <property type="entry name" value="GLYCEROL-3-PHOSPHATE DEHYDROGENASE, MITOCHONDRIAL"/>
    <property type="match status" value="1"/>
</dbReference>
<dbReference type="Pfam" id="PF01266">
    <property type="entry name" value="DAO"/>
    <property type="match status" value="1"/>
</dbReference>
<dbReference type="EC" id="1.1.5.3" evidence="6"/>
<evidence type="ECO:0000256" key="1">
    <source>
        <dbReference type="ARBA" id="ARBA00001974"/>
    </source>
</evidence>
<keyword evidence="4" id="KW-0274">FAD</keyword>
<evidence type="ECO:0000256" key="7">
    <source>
        <dbReference type="SAM" id="MobiDB-lite"/>
    </source>
</evidence>
<dbReference type="PANTHER" id="PTHR11985">
    <property type="entry name" value="GLYCEROL-3-PHOSPHATE DEHYDROGENASE"/>
    <property type="match status" value="1"/>
</dbReference>
<evidence type="ECO:0000313" key="11">
    <source>
        <dbReference type="Proteomes" id="UP000425817"/>
    </source>
</evidence>
<protein>
    <recommendedName>
        <fullName evidence="6">Glycerol-3-phosphate dehydrogenase</fullName>
        <ecNumber evidence="6">1.1.5.3</ecNumber>
    </recommendedName>
</protein>
<accession>A0A6I6HKD1</accession>
<evidence type="ECO:0000259" key="9">
    <source>
        <dbReference type="Pfam" id="PF16901"/>
    </source>
</evidence>
<sequence>MKRRENTMAPSSDLSHEPTGPSSVSDFSSNSPLPATDCDVLIVGGGINGCGIARDLAGRGWRVVLCEKDDLASHTSSSSTKLIHGGLRYLEYYEFSLVRKALQEREVLLKSAPHIMWPLRFVMPHDPSMRPGWMIRIGLFMYDHLAKREVLPGSRSIDLRSHAAGAPLKPQFKRGFVYSDGWVDDARLVVLNAVDARARGAEVLTRTRCVHAQRDAEGWTATLEAADGGIRVVRARAVVNAAGPWAESFLRGVAQSAKGEALATRHLRLVKGSHIVVRRLFEHDHAYIFQNPDKRIIFAIPYQDEFTLIGTTDIELNADDPGAARIADEEISYLCTQASRYFEKPIVPADVVWTYSGVRPLLDDASGDPSAVTRDYMLESNTTAAPLLSVWGGKITTFRKLAEDAADEVGKMLGQPNAQRPAWTDGAFLAGGDLSGWIGAPKRPNDDFERFVAAVQARYPWLDAKLARRLARAYGARVAELLGDAQSMADLGEAVAPGLHERELRFLQESEWAMSADDVLWRRSKLGLRYTAEERAQVAAWLQAHAKNNSNTINRER</sequence>
<dbReference type="GO" id="GO:0009331">
    <property type="term" value="C:glycerol-3-phosphate dehydrogenase (FAD) complex"/>
    <property type="evidence" value="ECO:0007669"/>
    <property type="project" value="UniProtKB-UniRule"/>
</dbReference>
<reference evidence="10 11" key="1">
    <citation type="submission" date="2019-12" db="EMBL/GenBank/DDBJ databases">
        <title>Hybrid Genome Assemblies of two High G+C Isolates from Undergraduate Microbiology Courses.</title>
        <authorList>
            <person name="Ne Ville C.J."/>
            <person name="Enright D."/>
            <person name="Hernandez I."/>
            <person name="Dodsworth J."/>
            <person name="Orwin P.M."/>
        </authorList>
    </citation>
    <scope>NUCLEOTIDE SEQUENCE [LARGE SCALE GENOMIC DNA]</scope>
    <source>
        <strain evidence="10 11">CSUSB</strain>
    </source>
</reference>
<dbReference type="GO" id="GO:0046168">
    <property type="term" value="P:glycerol-3-phosphate catabolic process"/>
    <property type="evidence" value="ECO:0007669"/>
    <property type="project" value="TreeGrafter"/>
</dbReference>
<name>A0A6I6HKD1_VARPD</name>
<dbReference type="PROSITE" id="PS00977">
    <property type="entry name" value="FAD_G3PDH_1"/>
    <property type="match status" value="1"/>
</dbReference>
<feature type="domain" description="FAD dependent oxidoreductase" evidence="8">
    <location>
        <begin position="39"/>
        <end position="397"/>
    </location>
</feature>
<comment type="cofactor">
    <cofactor evidence="1 6">
        <name>FAD</name>
        <dbReference type="ChEBI" id="CHEBI:57692"/>
    </cofactor>
</comment>
<feature type="domain" description="Alpha-glycerophosphate oxidase C-terminal" evidence="9">
    <location>
        <begin position="448"/>
        <end position="538"/>
    </location>
</feature>
<evidence type="ECO:0000313" key="10">
    <source>
        <dbReference type="EMBL" id="QGW83232.1"/>
    </source>
</evidence>
<dbReference type="NCBIfam" id="NF009906">
    <property type="entry name" value="PRK13369.1"/>
    <property type="match status" value="1"/>
</dbReference>
<dbReference type="InterPro" id="IPR038299">
    <property type="entry name" value="DAO_C_sf"/>
</dbReference>
<evidence type="ECO:0000256" key="6">
    <source>
        <dbReference type="RuleBase" id="RU361217"/>
    </source>
</evidence>
<dbReference type="InterPro" id="IPR031656">
    <property type="entry name" value="DAO_C"/>
</dbReference>
<dbReference type="Gene3D" id="1.10.8.870">
    <property type="entry name" value="Alpha-glycerophosphate oxidase, cap domain"/>
    <property type="match status" value="1"/>
</dbReference>
<dbReference type="Pfam" id="PF16901">
    <property type="entry name" value="DAO_C"/>
    <property type="match status" value="1"/>
</dbReference>
<dbReference type="GO" id="GO:0004368">
    <property type="term" value="F:glycerol-3-phosphate dehydrogenase (quinone) activity"/>
    <property type="evidence" value="ECO:0007669"/>
    <property type="project" value="UniProtKB-EC"/>
</dbReference>